<dbReference type="PANTHER" id="PTHR33445:SF1">
    <property type="entry name" value="ATP SYNTHASE SUBUNIT B"/>
    <property type="match status" value="1"/>
</dbReference>
<evidence type="ECO:0000256" key="3">
    <source>
        <dbReference type="ARBA" id="ARBA00005513"/>
    </source>
</evidence>
<dbReference type="InterPro" id="IPR028987">
    <property type="entry name" value="ATP_synth_B-like_membr_sf"/>
</dbReference>
<evidence type="ECO:0000256" key="6">
    <source>
        <dbReference type="ARBA" id="ARBA00022547"/>
    </source>
</evidence>
<evidence type="ECO:0000256" key="8">
    <source>
        <dbReference type="ARBA" id="ARBA00022781"/>
    </source>
</evidence>
<name>A0A3B0VUR1_9ZZZZ</name>
<proteinExistence type="inferred from homology"/>
<dbReference type="Pfam" id="PF00430">
    <property type="entry name" value="ATP-synt_B"/>
    <property type="match status" value="1"/>
</dbReference>
<feature type="transmembrane region" description="Helical" evidence="15">
    <location>
        <begin position="6"/>
        <end position="26"/>
    </location>
</feature>
<keyword evidence="4" id="KW-0813">Transport</keyword>
<dbReference type="GO" id="GO:0012505">
    <property type="term" value="C:endomembrane system"/>
    <property type="evidence" value="ECO:0007669"/>
    <property type="project" value="UniProtKB-SubCell"/>
</dbReference>
<protein>
    <submittedName>
        <fullName evidence="16">ATP synthase F0 sector subunit b</fullName>
        <ecNumber evidence="16">3.6.3.14</ecNumber>
    </submittedName>
</protein>
<dbReference type="HAMAP" id="MF_01398">
    <property type="entry name" value="ATP_synth_b_bprime"/>
    <property type="match status" value="1"/>
</dbReference>
<dbReference type="InterPro" id="IPR005864">
    <property type="entry name" value="ATP_synth_F0_bsu_bac"/>
</dbReference>
<keyword evidence="16" id="KW-0378">Hydrolase</keyword>
<keyword evidence="7 15" id="KW-0812">Transmembrane</keyword>
<dbReference type="GO" id="GO:0016787">
    <property type="term" value="F:hydrolase activity"/>
    <property type="evidence" value="ECO:0007669"/>
    <property type="project" value="UniProtKB-KW"/>
</dbReference>
<dbReference type="PANTHER" id="PTHR33445">
    <property type="entry name" value="ATP SYNTHASE SUBUNIT B', CHLOROPLASTIC"/>
    <property type="match status" value="1"/>
</dbReference>
<evidence type="ECO:0000256" key="7">
    <source>
        <dbReference type="ARBA" id="ARBA00022692"/>
    </source>
</evidence>
<sequence>MSINITLIIQMVVFLVVVLFTMKYIWPVILAAMEEREKQIADGLAASDEADLALQKAQSEAQVIVNEAKDQAGVVRESANKMATKIKDQAKADALAEKDRQLTAAVAEIEQEANRAKEDLRKQVSILALAGAEKLLNKEVDSKVHAELLNDLVKEI</sequence>
<dbReference type="AlphaFoldDB" id="A0A3B0VUR1"/>
<dbReference type="EC" id="3.6.3.14" evidence="16"/>
<dbReference type="GO" id="GO:0046961">
    <property type="term" value="F:proton-transporting ATPase activity, rotational mechanism"/>
    <property type="evidence" value="ECO:0007669"/>
    <property type="project" value="TreeGrafter"/>
</dbReference>
<keyword evidence="10" id="KW-0406">Ion transport</keyword>
<dbReference type="InterPro" id="IPR050059">
    <property type="entry name" value="ATP_synthase_B_chain"/>
</dbReference>
<evidence type="ECO:0000256" key="10">
    <source>
        <dbReference type="ARBA" id="ARBA00023065"/>
    </source>
</evidence>
<keyword evidence="6" id="KW-0138">CF(0)</keyword>
<dbReference type="SUPFAM" id="SSF81573">
    <property type="entry name" value="F1F0 ATP synthase subunit B, membrane domain"/>
    <property type="match status" value="1"/>
</dbReference>
<keyword evidence="11 15" id="KW-0472">Membrane</keyword>
<comment type="function">
    <text evidence="13">F(1)F(0) ATP synthase produces ATP from ADP in the presence of a proton or sodium gradient. F-type ATPases consist of two structural domains, F(1) containing the extramembraneous catalytic core and F(0) containing the membrane proton channel, linked together by a central stalk and a peripheral stalk. During catalysis, ATP synthesis in the catalytic domain of F(1) is coupled via a rotary mechanism of the central stalk subunits to proton translocation.</text>
</comment>
<organism evidence="16">
    <name type="scientific">hydrothermal vent metagenome</name>
    <dbReference type="NCBI Taxonomy" id="652676"/>
    <lineage>
        <taxon>unclassified sequences</taxon>
        <taxon>metagenomes</taxon>
        <taxon>ecological metagenomes</taxon>
    </lineage>
</organism>
<comment type="subcellular location">
    <subcellularLocation>
        <location evidence="2">Endomembrane system</location>
    </subcellularLocation>
    <subcellularLocation>
        <location evidence="1">Membrane</location>
        <topology evidence="1">Single-pass membrane protein</topology>
    </subcellularLocation>
</comment>
<feature type="coiled-coil region" evidence="14">
    <location>
        <begin position="92"/>
        <end position="126"/>
    </location>
</feature>
<evidence type="ECO:0000256" key="11">
    <source>
        <dbReference type="ARBA" id="ARBA00023136"/>
    </source>
</evidence>
<dbReference type="GO" id="GO:0015986">
    <property type="term" value="P:proton motive force-driven ATP synthesis"/>
    <property type="evidence" value="ECO:0007669"/>
    <property type="project" value="InterPro"/>
</dbReference>
<comment type="similarity">
    <text evidence="3">Belongs to the ATPase B chain family.</text>
</comment>
<keyword evidence="14" id="KW-0175">Coiled coil</keyword>
<evidence type="ECO:0000256" key="14">
    <source>
        <dbReference type="SAM" id="Coils"/>
    </source>
</evidence>
<evidence type="ECO:0000313" key="16">
    <source>
        <dbReference type="EMBL" id="VAW42217.1"/>
    </source>
</evidence>
<evidence type="ECO:0000256" key="12">
    <source>
        <dbReference type="ARBA" id="ARBA00023310"/>
    </source>
</evidence>
<dbReference type="GO" id="GO:0045259">
    <property type="term" value="C:proton-transporting ATP synthase complex"/>
    <property type="evidence" value="ECO:0007669"/>
    <property type="project" value="UniProtKB-KW"/>
</dbReference>
<accession>A0A3B0VUR1</accession>
<keyword evidence="8" id="KW-0375">Hydrogen ion transport</keyword>
<keyword evidence="9 15" id="KW-1133">Transmembrane helix</keyword>
<gene>
    <name evidence="16" type="ORF">MNBD_GAMMA01-675</name>
</gene>
<dbReference type="Gene3D" id="1.20.5.620">
    <property type="entry name" value="F1F0 ATP synthase subunit B, membrane domain"/>
    <property type="match status" value="1"/>
</dbReference>
<evidence type="ECO:0000256" key="4">
    <source>
        <dbReference type="ARBA" id="ARBA00022448"/>
    </source>
</evidence>
<keyword evidence="5" id="KW-1003">Cell membrane</keyword>
<evidence type="ECO:0000256" key="9">
    <source>
        <dbReference type="ARBA" id="ARBA00022989"/>
    </source>
</evidence>
<evidence type="ECO:0000256" key="15">
    <source>
        <dbReference type="SAM" id="Phobius"/>
    </source>
</evidence>
<evidence type="ECO:0000256" key="5">
    <source>
        <dbReference type="ARBA" id="ARBA00022475"/>
    </source>
</evidence>
<dbReference type="InterPro" id="IPR002146">
    <property type="entry name" value="ATP_synth_b/b'su_bac/chlpt"/>
</dbReference>
<keyword evidence="12" id="KW-0066">ATP synthesis</keyword>
<dbReference type="NCBIfam" id="TIGR01144">
    <property type="entry name" value="ATP_synt_b"/>
    <property type="match status" value="1"/>
</dbReference>
<evidence type="ECO:0000256" key="1">
    <source>
        <dbReference type="ARBA" id="ARBA00004167"/>
    </source>
</evidence>
<evidence type="ECO:0000256" key="13">
    <source>
        <dbReference type="ARBA" id="ARBA00025198"/>
    </source>
</evidence>
<reference evidence="16" key="1">
    <citation type="submission" date="2018-06" db="EMBL/GenBank/DDBJ databases">
        <authorList>
            <person name="Zhirakovskaya E."/>
        </authorList>
    </citation>
    <scope>NUCLEOTIDE SEQUENCE</scope>
</reference>
<dbReference type="NCBIfam" id="NF004411">
    <property type="entry name" value="PRK05759.1-2"/>
    <property type="match status" value="1"/>
</dbReference>
<evidence type="ECO:0000256" key="2">
    <source>
        <dbReference type="ARBA" id="ARBA00004308"/>
    </source>
</evidence>
<dbReference type="EMBL" id="UOEW01000351">
    <property type="protein sequence ID" value="VAW42217.1"/>
    <property type="molecule type" value="Genomic_DNA"/>
</dbReference>
<dbReference type="CDD" id="cd06503">
    <property type="entry name" value="ATP-synt_Fo_b"/>
    <property type="match status" value="1"/>
</dbReference>